<proteinExistence type="predicted"/>
<dbReference type="RefSeq" id="WP_190702728.1">
    <property type="nucleotide sequence ID" value="NZ_JAMPKX010000004.1"/>
</dbReference>
<reference evidence="1 2" key="1">
    <citation type="submission" date="2022-04" db="EMBL/GenBank/DDBJ databases">
        <title>Positive selection, recombination, and allopatry shape intraspecific diversity of widespread and dominant cyanobacteria.</title>
        <authorList>
            <person name="Wei J."/>
            <person name="Shu W."/>
            <person name="Hu C."/>
        </authorList>
    </citation>
    <scope>NUCLEOTIDE SEQUENCE [LARGE SCALE GENOMIC DNA]</scope>
    <source>
        <strain evidence="1 2">DQ-A4</strain>
    </source>
</reference>
<name>A0ABV0K467_9CYAN</name>
<evidence type="ECO:0000313" key="1">
    <source>
        <dbReference type="EMBL" id="MEP0947575.1"/>
    </source>
</evidence>
<sequence>MAAMEMVGKIAVGLALGAALVSSGLEPALAKMPTPTTAEFSLDSRLKQTRSQSYRYAMLAGYSAAELGDYHTALINFRRALTFRPGDRYANAGIRNMQTYIAQERAEAAKQAEIVQRQATLARAVEASDWACAAASVDRLVVLIPPTSTDRARLIAYRGELAGFIQARANLEQWSTVCPGGQV</sequence>
<dbReference type="InterPro" id="IPR011990">
    <property type="entry name" value="TPR-like_helical_dom_sf"/>
</dbReference>
<keyword evidence="2" id="KW-1185">Reference proteome</keyword>
<evidence type="ECO:0008006" key="3">
    <source>
        <dbReference type="Google" id="ProtNLM"/>
    </source>
</evidence>
<accession>A0ABV0K467</accession>
<dbReference type="Proteomes" id="UP001482513">
    <property type="component" value="Unassembled WGS sequence"/>
</dbReference>
<dbReference type="Gene3D" id="1.25.40.10">
    <property type="entry name" value="Tetratricopeptide repeat domain"/>
    <property type="match status" value="1"/>
</dbReference>
<comment type="caution">
    <text evidence="1">The sequence shown here is derived from an EMBL/GenBank/DDBJ whole genome shotgun (WGS) entry which is preliminary data.</text>
</comment>
<organism evidence="1 2">
    <name type="scientific">Leptolyngbya subtilissima DQ-A4</name>
    <dbReference type="NCBI Taxonomy" id="2933933"/>
    <lineage>
        <taxon>Bacteria</taxon>
        <taxon>Bacillati</taxon>
        <taxon>Cyanobacteriota</taxon>
        <taxon>Cyanophyceae</taxon>
        <taxon>Leptolyngbyales</taxon>
        <taxon>Leptolyngbyaceae</taxon>
        <taxon>Leptolyngbya group</taxon>
        <taxon>Leptolyngbya</taxon>
    </lineage>
</organism>
<protein>
    <recommendedName>
        <fullName evidence="3">Tetratricopeptide repeat protein</fullName>
    </recommendedName>
</protein>
<evidence type="ECO:0000313" key="2">
    <source>
        <dbReference type="Proteomes" id="UP001482513"/>
    </source>
</evidence>
<gene>
    <name evidence="1" type="ORF">NC992_11895</name>
</gene>
<dbReference type="EMBL" id="JAMPKX010000004">
    <property type="protein sequence ID" value="MEP0947575.1"/>
    <property type="molecule type" value="Genomic_DNA"/>
</dbReference>